<keyword evidence="2" id="KW-0963">Cytoplasm</keyword>
<dbReference type="GO" id="GO:0008977">
    <property type="term" value="F:prephenate dehydrogenase (NAD+) activity"/>
    <property type="evidence" value="ECO:0007669"/>
    <property type="project" value="InterPro"/>
</dbReference>
<evidence type="ECO:0000256" key="3">
    <source>
        <dbReference type="SAM" id="Coils"/>
    </source>
</evidence>
<dbReference type="UniPathway" id="UPA00120">
    <property type="reaction ID" value="UER00203"/>
</dbReference>
<dbReference type="SUPFAM" id="SSF48179">
    <property type="entry name" value="6-phosphogluconate dehydrogenase C-terminal domain-like"/>
    <property type="match status" value="1"/>
</dbReference>
<dbReference type="Gene3D" id="1.10.3660.10">
    <property type="entry name" value="6-phosphogluconate dehydrogenase C-terminal like domain"/>
    <property type="match status" value="1"/>
</dbReference>
<dbReference type="SUPFAM" id="SSF48600">
    <property type="entry name" value="Chorismate mutase II"/>
    <property type="match status" value="1"/>
</dbReference>
<keyword evidence="2" id="KW-0057">Aromatic amino acid biosynthesis</keyword>
<dbReference type="PROSITE" id="PS51168">
    <property type="entry name" value="CHORISMATE_MUT_2"/>
    <property type="match status" value="1"/>
</dbReference>
<dbReference type="SUPFAM" id="SSF51735">
    <property type="entry name" value="NAD(P)-binding Rossmann-fold domains"/>
    <property type="match status" value="1"/>
</dbReference>
<evidence type="ECO:0000313" key="6">
    <source>
        <dbReference type="EMBL" id="QCZ94089.1"/>
    </source>
</evidence>
<dbReference type="GO" id="GO:0004106">
    <property type="term" value="F:chorismate mutase activity"/>
    <property type="evidence" value="ECO:0007669"/>
    <property type="project" value="InterPro"/>
</dbReference>
<dbReference type="GO" id="GO:0004665">
    <property type="term" value="F:prephenate dehydrogenase (NADP+) activity"/>
    <property type="evidence" value="ECO:0007669"/>
    <property type="project" value="InterPro"/>
</dbReference>
<dbReference type="Pfam" id="PF01817">
    <property type="entry name" value="CM_2"/>
    <property type="match status" value="1"/>
</dbReference>
<comment type="pathway">
    <text evidence="2">Metabolic intermediate biosynthesis; prephenate biosynthesis; prephenate from chorismate: step 1/1.</text>
</comment>
<dbReference type="InterPro" id="IPR046826">
    <property type="entry name" value="PDH_N"/>
</dbReference>
<feature type="domain" description="Prephenate/arogenate dehydrogenase" evidence="5">
    <location>
        <begin position="101"/>
        <end position="365"/>
    </location>
</feature>
<dbReference type="RefSeq" id="WP_139756831.1">
    <property type="nucleotide sequence ID" value="NZ_CP039852.1"/>
</dbReference>
<dbReference type="EMBL" id="CP039852">
    <property type="protein sequence ID" value="QCZ94089.1"/>
    <property type="molecule type" value="Genomic_DNA"/>
</dbReference>
<sequence length="377" mass="41965">MTDTSQRLDELRQGIDALDSQLVELLAERAALTTEVGKIKAESGVPVYVPEREKSLIASRREQAEHAGVSPDLVEDLLRRIMRESYHTQNNRYRCVNPDVGNIVVIGGGGALGSVFVSLFSKSGYSVASVEKTDWDNGLAQKRLSQADVVVVAVPINVTEQVISTLTMLKPDCILADVTSIKKRPLEAMLATHPGPVIGLHPMFGPDAPGMIKQVVVVTEGRDTDKCQWLMDQMTTWGATLHNSGATEHDEAMAYIQVMRHFNTFVYGAHLSRENPDLSVLKTFSSPIYRLELAMVGRLFAQPPELYGDIIFNNPENFELLKRFHARFGEALSLLDSNDKSEFVKQFKTIAEWFGPYARKSLKDSKKLLLKADDDKM</sequence>
<keyword evidence="1 2" id="KW-0560">Oxidoreductase</keyword>
<evidence type="ECO:0000313" key="7">
    <source>
        <dbReference type="Proteomes" id="UP000304912"/>
    </source>
</evidence>
<evidence type="ECO:0000256" key="2">
    <source>
        <dbReference type="PIRNR" id="PIRNR001499"/>
    </source>
</evidence>
<dbReference type="GO" id="GO:0006571">
    <property type="term" value="P:tyrosine biosynthetic process"/>
    <property type="evidence" value="ECO:0007669"/>
    <property type="project" value="UniProtKB-UniPathway"/>
</dbReference>
<dbReference type="InterPro" id="IPR050812">
    <property type="entry name" value="Preph/Arog_dehydrog"/>
</dbReference>
<dbReference type="PIRSF" id="PIRSF001499">
    <property type="entry name" value="Chor_mut_pdh_Tpr"/>
    <property type="match status" value="1"/>
</dbReference>
<dbReference type="Gene3D" id="3.40.50.720">
    <property type="entry name" value="NAD(P)-binding Rossmann-like Domain"/>
    <property type="match status" value="1"/>
</dbReference>
<reference evidence="6 7" key="1">
    <citation type="submission" date="2019-04" db="EMBL/GenBank/DDBJ databases">
        <title>Salinimonas iocasae sp. nov., a halophilic bacterium isolated from the outer tube casing of tubeworms in Okinawa Trough.</title>
        <authorList>
            <person name="Zhang H."/>
            <person name="Wang H."/>
            <person name="Li C."/>
        </authorList>
    </citation>
    <scope>NUCLEOTIDE SEQUENCE [LARGE SCALE GENOMIC DNA]</scope>
    <source>
        <strain evidence="6 7">KX18D6</strain>
    </source>
</reference>
<accession>A0A5B7YHX9</accession>
<dbReference type="Pfam" id="PF20463">
    <property type="entry name" value="PDH_C"/>
    <property type="match status" value="1"/>
</dbReference>
<dbReference type="InterPro" id="IPR003099">
    <property type="entry name" value="Prephen_DH"/>
</dbReference>
<dbReference type="KEGG" id="salk:FBQ74_11665"/>
<dbReference type="GO" id="GO:0005737">
    <property type="term" value="C:cytoplasm"/>
    <property type="evidence" value="ECO:0007669"/>
    <property type="project" value="UniProtKB-SubCell"/>
</dbReference>
<dbReference type="InterPro" id="IPR036291">
    <property type="entry name" value="NAD(P)-bd_dom_sf"/>
</dbReference>
<dbReference type="Gene3D" id="1.20.59.10">
    <property type="entry name" value="Chorismate mutase"/>
    <property type="match status" value="1"/>
</dbReference>
<dbReference type="PROSITE" id="PS51176">
    <property type="entry name" value="PDH_ADH"/>
    <property type="match status" value="1"/>
</dbReference>
<organism evidence="6 7">
    <name type="scientific">Salinimonas iocasae</name>
    <dbReference type="NCBI Taxonomy" id="2572577"/>
    <lineage>
        <taxon>Bacteria</taxon>
        <taxon>Pseudomonadati</taxon>
        <taxon>Pseudomonadota</taxon>
        <taxon>Gammaproteobacteria</taxon>
        <taxon>Alteromonadales</taxon>
        <taxon>Alteromonadaceae</taxon>
        <taxon>Alteromonas/Salinimonas group</taxon>
        <taxon>Salinimonas</taxon>
    </lineage>
</organism>
<gene>
    <name evidence="6" type="primary">tyrA</name>
    <name evidence="6" type="ORF">FBQ74_11665</name>
</gene>
<dbReference type="UniPathway" id="UPA00122">
    <property type="reaction ID" value="UER00961"/>
</dbReference>
<dbReference type="GO" id="GO:0070403">
    <property type="term" value="F:NAD+ binding"/>
    <property type="evidence" value="ECO:0007669"/>
    <property type="project" value="InterPro"/>
</dbReference>
<keyword evidence="7" id="KW-1185">Reference proteome</keyword>
<dbReference type="AlphaFoldDB" id="A0A5B7YHX9"/>
<dbReference type="InterPro" id="IPR002701">
    <property type="entry name" value="CM_II_prokaryot"/>
</dbReference>
<dbReference type="NCBIfam" id="TIGR01799">
    <property type="entry name" value="CM_T"/>
    <property type="match status" value="1"/>
</dbReference>
<keyword evidence="3" id="KW-0175">Coiled coil</keyword>
<feature type="coiled-coil region" evidence="3">
    <location>
        <begin position="1"/>
        <end position="42"/>
    </location>
</feature>
<dbReference type="InterPro" id="IPR036979">
    <property type="entry name" value="CM_dom_sf"/>
</dbReference>
<evidence type="ECO:0000259" key="4">
    <source>
        <dbReference type="PROSITE" id="PS51168"/>
    </source>
</evidence>
<dbReference type="InterPro" id="IPR008244">
    <property type="entry name" value="Chor_mut/prephenate_DH_T"/>
</dbReference>
<dbReference type="Pfam" id="PF02153">
    <property type="entry name" value="PDH_N"/>
    <property type="match status" value="1"/>
</dbReference>
<dbReference type="InterPro" id="IPR036263">
    <property type="entry name" value="Chorismate_II_sf"/>
</dbReference>
<dbReference type="Proteomes" id="UP000304912">
    <property type="component" value="Chromosome"/>
</dbReference>
<keyword evidence="2 6" id="KW-0413">Isomerase</keyword>
<protein>
    <recommendedName>
        <fullName evidence="2">T-protein</fullName>
    </recommendedName>
</protein>
<dbReference type="InterPro" id="IPR011277">
    <property type="entry name" value="CM_T"/>
</dbReference>
<comment type="pathway">
    <text evidence="2">Amino-acid biosynthesis; L-tyrosine biosynthesis; (4-hydroxyphenyl)pyruvate from prephenate (NAD(+) route): step 1/1.</text>
</comment>
<name>A0A5B7YHX9_9ALTE</name>
<keyword evidence="2" id="KW-0827">Tyrosine biosynthesis</keyword>
<comment type="subcellular location">
    <subcellularLocation>
        <location evidence="2">Cytoplasm</location>
    </subcellularLocation>
</comment>
<proteinExistence type="predicted"/>
<evidence type="ECO:0000259" key="5">
    <source>
        <dbReference type="PROSITE" id="PS51176"/>
    </source>
</evidence>
<dbReference type="InterPro" id="IPR008927">
    <property type="entry name" value="6-PGluconate_DH-like_C_sf"/>
</dbReference>
<dbReference type="SMART" id="SM00830">
    <property type="entry name" value="CM_2"/>
    <property type="match status" value="1"/>
</dbReference>
<keyword evidence="2" id="KW-0028">Amino-acid biosynthesis</keyword>
<dbReference type="GO" id="GO:0046417">
    <property type="term" value="P:chorismate metabolic process"/>
    <property type="evidence" value="ECO:0007669"/>
    <property type="project" value="InterPro"/>
</dbReference>
<feature type="domain" description="Chorismate mutase" evidence="4">
    <location>
        <begin position="2"/>
        <end position="93"/>
    </location>
</feature>
<dbReference type="NCBIfam" id="NF008400">
    <property type="entry name" value="PRK11199.1"/>
    <property type="match status" value="1"/>
</dbReference>
<evidence type="ECO:0000256" key="1">
    <source>
        <dbReference type="ARBA" id="ARBA00023002"/>
    </source>
</evidence>
<dbReference type="PANTHER" id="PTHR21363:SF0">
    <property type="entry name" value="PREPHENATE DEHYDROGENASE [NADP(+)]"/>
    <property type="match status" value="1"/>
</dbReference>
<dbReference type="OrthoDB" id="6198144at2"/>
<dbReference type="InterPro" id="IPR046825">
    <property type="entry name" value="PDH_C"/>
</dbReference>
<dbReference type="PANTHER" id="PTHR21363">
    <property type="entry name" value="PREPHENATE DEHYDROGENASE"/>
    <property type="match status" value="1"/>
</dbReference>
<keyword evidence="2" id="KW-0520">NAD</keyword>